<dbReference type="AlphaFoldDB" id="A0A0K9PVH2"/>
<accession>A0A0K9PVH2</accession>
<sequence>MSRTNQIARISHLVNWITRMSQICNLKNRFGRPAVQENQEIVQEIANCRESQIANCKKLQMSSGTTQIAENQFGRPAVQECATQNLANLANLRNHKKNNQKSSIPSSPVSRAERKITRSQNQ</sequence>
<organism evidence="2 3">
    <name type="scientific">Zostera marina</name>
    <name type="common">Eelgrass</name>
    <dbReference type="NCBI Taxonomy" id="29655"/>
    <lineage>
        <taxon>Eukaryota</taxon>
        <taxon>Viridiplantae</taxon>
        <taxon>Streptophyta</taxon>
        <taxon>Embryophyta</taxon>
        <taxon>Tracheophyta</taxon>
        <taxon>Spermatophyta</taxon>
        <taxon>Magnoliopsida</taxon>
        <taxon>Liliopsida</taxon>
        <taxon>Zosteraceae</taxon>
        <taxon>Zostera</taxon>
    </lineage>
</organism>
<evidence type="ECO:0000313" key="3">
    <source>
        <dbReference type="Proteomes" id="UP000036987"/>
    </source>
</evidence>
<proteinExistence type="predicted"/>
<gene>
    <name evidence="2" type="ORF">ZOSMA_169G00100</name>
</gene>
<feature type="compositionally biased region" description="Polar residues" evidence="1">
    <location>
        <begin position="100"/>
        <end position="109"/>
    </location>
</feature>
<evidence type="ECO:0000256" key="1">
    <source>
        <dbReference type="SAM" id="MobiDB-lite"/>
    </source>
</evidence>
<feature type="region of interest" description="Disordered" evidence="1">
    <location>
        <begin position="91"/>
        <end position="122"/>
    </location>
</feature>
<keyword evidence="3" id="KW-1185">Reference proteome</keyword>
<evidence type="ECO:0000313" key="2">
    <source>
        <dbReference type="EMBL" id="KMZ72220.1"/>
    </source>
</evidence>
<dbReference type="EMBL" id="LFYR01000642">
    <property type="protein sequence ID" value="KMZ72220.1"/>
    <property type="molecule type" value="Genomic_DNA"/>
</dbReference>
<reference evidence="3" key="1">
    <citation type="journal article" date="2016" name="Nature">
        <title>The genome of the seagrass Zostera marina reveals angiosperm adaptation to the sea.</title>
        <authorList>
            <person name="Olsen J.L."/>
            <person name="Rouze P."/>
            <person name="Verhelst B."/>
            <person name="Lin Y.-C."/>
            <person name="Bayer T."/>
            <person name="Collen J."/>
            <person name="Dattolo E."/>
            <person name="De Paoli E."/>
            <person name="Dittami S."/>
            <person name="Maumus F."/>
            <person name="Michel G."/>
            <person name="Kersting A."/>
            <person name="Lauritano C."/>
            <person name="Lohaus R."/>
            <person name="Toepel M."/>
            <person name="Tonon T."/>
            <person name="Vanneste K."/>
            <person name="Amirebrahimi M."/>
            <person name="Brakel J."/>
            <person name="Bostroem C."/>
            <person name="Chovatia M."/>
            <person name="Grimwood J."/>
            <person name="Jenkins J.W."/>
            <person name="Jueterbock A."/>
            <person name="Mraz A."/>
            <person name="Stam W.T."/>
            <person name="Tice H."/>
            <person name="Bornberg-Bauer E."/>
            <person name="Green P.J."/>
            <person name="Pearson G.A."/>
            <person name="Procaccini G."/>
            <person name="Duarte C.M."/>
            <person name="Schmutz J."/>
            <person name="Reusch T.B.H."/>
            <person name="Van de Peer Y."/>
        </authorList>
    </citation>
    <scope>NUCLEOTIDE SEQUENCE [LARGE SCALE GENOMIC DNA]</scope>
    <source>
        <strain evidence="3">cv. Finnish</strain>
    </source>
</reference>
<name>A0A0K9PVH2_ZOSMR</name>
<comment type="caution">
    <text evidence="2">The sequence shown here is derived from an EMBL/GenBank/DDBJ whole genome shotgun (WGS) entry which is preliminary data.</text>
</comment>
<dbReference type="Proteomes" id="UP000036987">
    <property type="component" value="Unassembled WGS sequence"/>
</dbReference>
<protein>
    <submittedName>
        <fullName evidence="2">Uncharacterized protein</fullName>
    </submittedName>
</protein>